<dbReference type="OrthoDB" id="544685at2759"/>
<evidence type="ECO:0000256" key="1">
    <source>
        <dbReference type="ARBA" id="ARBA00004141"/>
    </source>
</evidence>
<reference evidence="4" key="2">
    <citation type="submission" date="2019-07" db="EMBL/GenBank/DDBJ databases">
        <authorList>
            <person name="Yang Y."/>
            <person name="Bocs S."/>
            <person name="Baudouin L."/>
        </authorList>
    </citation>
    <scope>NUCLEOTIDE SEQUENCE</scope>
    <source>
        <tissue evidence="4">Spear leaf of Hainan Tall coconut</tissue>
    </source>
</reference>
<reference evidence="4" key="1">
    <citation type="journal article" date="2017" name="Gigascience">
        <title>The genome draft of coconut (Cocos nucifera).</title>
        <authorList>
            <person name="Xiao Y."/>
            <person name="Xu P."/>
            <person name="Fan H."/>
            <person name="Baudouin L."/>
            <person name="Xia W."/>
            <person name="Bocs S."/>
            <person name="Xu J."/>
            <person name="Li Q."/>
            <person name="Guo A."/>
            <person name="Zhou L."/>
            <person name="Li J."/>
            <person name="Wu Y."/>
            <person name="Ma Z."/>
            <person name="Armero A."/>
            <person name="Issali A.E."/>
            <person name="Liu N."/>
            <person name="Peng M."/>
            <person name="Yang Y."/>
        </authorList>
    </citation>
    <scope>NUCLEOTIDE SEQUENCE</scope>
    <source>
        <tissue evidence="4">Spear leaf of Hainan Tall coconut</tissue>
    </source>
</reference>
<dbReference type="InterPro" id="IPR016688">
    <property type="entry name" value="MscS-like_plants/fungi"/>
</dbReference>
<gene>
    <name evidence="4" type="ORF">COCNU_14G002580</name>
</gene>
<accession>A0A8K0IUN5</accession>
<dbReference type="GO" id="GO:0005886">
    <property type="term" value="C:plasma membrane"/>
    <property type="evidence" value="ECO:0007669"/>
    <property type="project" value="TreeGrafter"/>
</dbReference>
<evidence type="ECO:0000256" key="2">
    <source>
        <dbReference type="ARBA" id="ARBA00008017"/>
    </source>
</evidence>
<comment type="similarity">
    <text evidence="2">Belongs to the MscS (TC 1.A.23) family.</text>
</comment>
<protein>
    <submittedName>
        <fullName evidence="4">Uncharacterized protein</fullName>
    </submittedName>
</protein>
<comment type="caution">
    <text evidence="4">The sequence shown here is derived from an EMBL/GenBank/DDBJ whole genome shotgun (WGS) entry which is preliminary data.</text>
</comment>
<dbReference type="EMBL" id="CM017885">
    <property type="protein sequence ID" value="KAG1367790.1"/>
    <property type="molecule type" value="Genomic_DNA"/>
</dbReference>
<dbReference type="GO" id="GO:0006820">
    <property type="term" value="P:monoatomic anion transport"/>
    <property type="evidence" value="ECO:0007669"/>
    <property type="project" value="TreeGrafter"/>
</dbReference>
<dbReference type="PANTHER" id="PTHR31618">
    <property type="entry name" value="MECHANOSENSITIVE ION CHANNEL PROTEIN 5"/>
    <property type="match status" value="1"/>
</dbReference>
<dbReference type="Proteomes" id="UP000797356">
    <property type="component" value="Chromosome 14"/>
</dbReference>
<evidence type="ECO:0000313" key="4">
    <source>
        <dbReference type="EMBL" id="KAG1367790.1"/>
    </source>
</evidence>
<dbReference type="AlphaFoldDB" id="A0A8K0IUN5"/>
<proteinExistence type="inferred from homology"/>
<feature type="compositionally biased region" description="Pro residues" evidence="3">
    <location>
        <begin position="253"/>
        <end position="270"/>
    </location>
</feature>
<keyword evidence="5" id="KW-1185">Reference proteome</keyword>
<sequence>MRSKTACPTCGFSSGILGIPGSLVHIPSNHLRKSKPIPLPLHVQKACSTSLASGWFIRIVVFFIERNFTLRKRVLYFVYDVRKVVQDCLWLGLILISWHYMFDKNVERETKSKSLPYVTKVLFCLLLVACVFRLIKTLLVKVLASSFHVSTYFDRIQESLFNQYVIEALSGPPLVELQNAQYEKDRMVAEVQKIQNAGVTIPSDLQAAALPSKSGRVIEGSGRGLMRRSMQMGKSIKLSRPMSRKEHACSAAPPTPPSPHPPPFSAPGPAPATWTRRPRPPSTTTTSPTSSSALARSGSASSSPASSGKSQPDYDEDIPDEFKREKFDFLTILERVSLILIVAALGCNLSIPTLERQTVWSLHLWKWELLVFVLICGFKRIDVQNSISSPSSRVG</sequence>
<dbReference type="GO" id="GO:0008381">
    <property type="term" value="F:mechanosensitive monoatomic ion channel activity"/>
    <property type="evidence" value="ECO:0007669"/>
    <property type="project" value="TreeGrafter"/>
</dbReference>
<feature type="region of interest" description="Disordered" evidence="3">
    <location>
        <begin position="235"/>
        <end position="318"/>
    </location>
</feature>
<feature type="compositionally biased region" description="Low complexity" evidence="3">
    <location>
        <begin position="282"/>
        <end position="308"/>
    </location>
</feature>
<dbReference type="PANTHER" id="PTHR31618:SF1">
    <property type="entry name" value="EF-HAND DOMAIN-CONTAINING PROTEIN"/>
    <property type="match status" value="1"/>
</dbReference>
<name>A0A8K0IUN5_COCNU</name>
<organism evidence="4 5">
    <name type="scientific">Cocos nucifera</name>
    <name type="common">Coconut palm</name>
    <dbReference type="NCBI Taxonomy" id="13894"/>
    <lineage>
        <taxon>Eukaryota</taxon>
        <taxon>Viridiplantae</taxon>
        <taxon>Streptophyta</taxon>
        <taxon>Embryophyta</taxon>
        <taxon>Tracheophyta</taxon>
        <taxon>Spermatophyta</taxon>
        <taxon>Magnoliopsida</taxon>
        <taxon>Liliopsida</taxon>
        <taxon>Arecaceae</taxon>
        <taxon>Arecoideae</taxon>
        <taxon>Cocoseae</taxon>
        <taxon>Attaleinae</taxon>
        <taxon>Cocos</taxon>
    </lineage>
</organism>
<evidence type="ECO:0000256" key="3">
    <source>
        <dbReference type="SAM" id="MobiDB-lite"/>
    </source>
</evidence>
<comment type="subcellular location">
    <subcellularLocation>
        <location evidence="1">Membrane</location>
        <topology evidence="1">Multi-pass membrane protein</topology>
    </subcellularLocation>
</comment>
<evidence type="ECO:0000313" key="5">
    <source>
        <dbReference type="Proteomes" id="UP000797356"/>
    </source>
</evidence>